<evidence type="ECO:0000256" key="4">
    <source>
        <dbReference type="ARBA" id="ARBA00023163"/>
    </source>
</evidence>
<dbReference type="OrthoDB" id="5403573at2759"/>
<feature type="region of interest" description="Disordered" evidence="6">
    <location>
        <begin position="631"/>
        <end position="683"/>
    </location>
</feature>
<sequence>MKMAVGLDELVDHLLSEIALCGNQGAGSADFHRFIRDFYENSHGVDSCDKPRPSLPQAGLGRRFYESVWSWTTTHSDIRIVHGGQTHHYSLAEFEAAESHETDQRVVPDQPINTQLDSQSKALIRPPQRLIDLRVKLRQRLEAEGHHSKCRPTQSVIASPTSPPHLPSHRNLKGSEIHVAVFDEPSSTATAPRLYASQNRVWQALTGHSMDLKKVPTMEFALLSLIAASGATGITQPELTQFSGQDKRSVPHRTDELARKGYIVKNPVQAGKARTSICVHSKFITHNHFTSSGAVEDVFQVGKFVASGFIPLLYSKLKDAGIVPTREIRKRLGVPIRTWNKRAVQGCLIRLDQSGLIKRFRVRKKEREDSWVICIQVQREPRPEDLENLGFRRQATIVDTSHELLQDDGDGDTLMRDLELDMLDDGGEDDEANELDEDSRIPPQWTPDRLLANIIYDFTALGGVVGWDALVLRDRVVGPFWRRPMESQLTRLTDDWERMQPPQVRHLAIIRDTRSTAEKRFIHYVYRAYKHFQQAVDAGEALWEGVRKPPTKNQSAQGREKNPTEDEIVLDTWGFSALNHKDFIRFNGTATLPDVRSAIVGPRKYGPRWDNALVEEIGHRKSEKLVPKIKEQRRAKKASIDVNPNQGGEGAIDEAIEKPRSSKSNGTHVTKKKGSGLTLTPEERVALGLKPTGRLSKSAAQQILAHRRETGDSTSLPATIVAEPAVRGRAPLMTEEERQREGLPPKGRLGIAKENEIRERRGLSKLVPKAKKKSAKKEAAILTKQQRVALGFKEHGRLHQHFVDALRREQEDDIPLEESPAVEAYRAFLRDGATKAAKPKIASSGAAQTTPVEDPLPCPPETQQEDSSVSTPVENDVHSFTSTSNGMKRKAVVCEVSAPDAKRRRSDSGEAHVGKPATAENDDHREVIEPTSQSQDLAVSSSREPALSVTDDSHDSLDITKVLLPVVAAEVSSSGSEPLSPGQEKHDSSQKVLRYSPGLYVYPSAKIKSARGRPRNAFIAIFTSTRLMEMPWFENNGSPNVQIASLGSLRSAGLGLKTQFGVDRDHVARPNADRRSSLPYFSAGDATPLMARAENRSLNQVVPQEYGEIGTVMNGVISYREGLHPPGVGDLASGDTAQDAGISSSLPAVAGSSAIMRQSQHAPTYQSPYASHVLPGSVAIAESVHVTTPAGHNLSRDGSSEAEAHTATSLPQGVVGAIADCVSNVTPKKTAGRSSGPGITGSALRFRREIIQEIIDRCGGVFPLHGEIWRPFSALWNQRHGHTNMKKPESTTVFTTLQNMIVNPAFGLKRMAFLVKARNAAGARERVMVARADMTPSDPRVRRLAYHMANDAMEKSRQYFPEEIRDVFEFETLYVPVPIAPKVDSITLENLGISIQENAARRRREKNEQKKREKEAARQQNEQVEQALPRRRARALALSNQQVPRAKRARLASLNDRNKRYRRAAVQTSVLHDMEDDEGGKPVETAIREPSPAVSDSSDDVPLMSLQPLLTDIVEYDPVDDEPKLVEDEEDVSDQDPERHEEEQATHASGSSPLHTDDISFTHPIVRFEPVTGTYSTNFNTISVSDDNAAPMPVPDKVKSSRTKKRVRLDAPAKSPPRKKALSSRSTRHEKLDDEFVYSSADDSDATSSEDEEEMVNDVRPNGKQRKRKIATPKPKLGKKLPTPTLLERLTGLTGNPEDPIYTDPKQRPRPGHARPWAERKKKQLNKQRKEREYADTLDRVDDFKRLFYTLALASSMSGEVDRVAWIIVEKVYSRDKFFNLSRAKKIWTWMQVHMSKQVGEVVATLQTNMLSAYEAGRLPPIEDPEAYDWAGLVRWTMRTCLYPDIPLPVHQKALVMLAVDESKYAALDRAHWYGKKIADTTRTQLQLQTSFVSPIHRSAIQEAPINLNELKARSWIRANIATPQARYHSKEAHEKLKVLGEDLLTRVVADYVQQDHLKMRKIKRQLPGRNYTFTKKLATKYKRAFELEDFMVGATIKKELDSAFSNDNPEKRSYNISRSEEDGAIMTIMSLVSDGKVKLVPRLPPVKNEFGAPLPRLSKWGFCEGDYIHRAIDRNRMFWDVCVVPTATYRFGNPFQPLSSPSAEWPLLPSPLLPGDNDPDALLPIWSSIHGETVTWPWWYRAMNLVLQPLFVQPGATASDIHSHCDEHVIELFEVELVLNWLEGMGAVSKVIGDGYRVTSNFWASFGDRLLDTTDDWFGENVKRRTKSTSKQRWRDEYNLRYSTMRMRDPQQVQVGNQGIVGDDIAPQLSQQIFMNSKGQYSIMQQALLKPSPGTVRETGDAELLQSANISQADAPGAITADTFHNASHSRDSPPQAVDCAGNGKRDVSMEDEEMEAEERSDNVDAEGDVDMDAHFGINEDHPTN</sequence>
<feature type="compositionally biased region" description="Acidic residues" evidence="6">
    <location>
        <begin position="1642"/>
        <end position="1656"/>
    </location>
</feature>
<evidence type="ECO:0000256" key="1">
    <source>
        <dbReference type="ARBA" id="ARBA00004123"/>
    </source>
</evidence>
<feature type="region of interest" description="Disordered" evidence="6">
    <location>
        <begin position="1437"/>
        <end position="1456"/>
    </location>
</feature>
<dbReference type="Proteomes" id="UP000813461">
    <property type="component" value="Unassembled WGS sequence"/>
</dbReference>
<comment type="caution">
    <text evidence="9">The sequence shown here is derived from an EMBL/GenBank/DDBJ whole genome shotgun (WGS) entry which is preliminary data.</text>
</comment>
<proteinExistence type="predicted"/>
<dbReference type="Pfam" id="PF04182">
    <property type="entry name" value="B-block_TFIIIC"/>
    <property type="match status" value="1"/>
</dbReference>
<dbReference type="PANTHER" id="PTHR15180:SF1">
    <property type="entry name" value="GENERAL TRANSCRIPTION FACTOR 3C POLYPEPTIDE 1"/>
    <property type="match status" value="1"/>
</dbReference>
<feature type="region of interest" description="Disordered" evidence="6">
    <location>
        <begin position="144"/>
        <end position="166"/>
    </location>
</feature>
<organism evidence="9 10">
    <name type="scientific">Paraphoma chrysanthemicola</name>
    <dbReference type="NCBI Taxonomy" id="798071"/>
    <lineage>
        <taxon>Eukaryota</taxon>
        <taxon>Fungi</taxon>
        <taxon>Dikarya</taxon>
        <taxon>Ascomycota</taxon>
        <taxon>Pezizomycotina</taxon>
        <taxon>Dothideomycetes</taxon>
        <taxon>Pleosporomycetidae</taxon>
        <taxon>Pleosporales</taxon>
        <taxon>Pleosporineae</taxon>
        <taxon>Phaeosphaeriaceae</taxon>
        <taxon>Paraphoma</taxon>
    </lineage>
</organism>
<feature type="domain" description="B-block binding subunit of TFIIIC" evidence="7">
    <location>
        <begin position="217"/>
        <end position="285"/>
    </location>
</feature>
<feature type="compositionally biased region" description="Polar residues" evidence="6">
    <location>
        <begin position="861"/>
        <end position="884"/>
    </location>
</feature>
<evidence type="ECO:0000259" key="7">
    <source>
        <dbReference type="Pfam" id="PF04182"/>
    </source>
</evidence>
<feature type="region of interest" description="Disordered" evidence="6">
    <location>
        <begin position="897"/>
        <end position="953"/>
    </location>
</feature>
<feature type="compositionally biased region" description="Low complexity" evidence="6">
    <location>
        <begin position="1490"/>
        <end position="1502"/>
    </location>
</feature>
<feature type="region of interest" description="Disordered" evidence="6">
    <location>
        <begin position="1399"/>
        <end position="1430"/>
    </location>
</feature>
<dbReference type="GO" id="GO:0003677">
    <property type="term" value="F:DNA binding"/>
    <property type="evidence" value="ECO:0007669"/>
    <property type="project" value="UniProtKB-KW"/>
</dbReference>
<evidence type="ECO:0000313" key="9">
    <source>
        <dbReference type="EMBL" id="KAH7083589.1"/>
    </source>
</evidence>
<reference evidence="9" key="1">
    <citation type="journal article" date="2021" name="Nat. Commun.">
        <title>Genetic determinants of endophytism in the Arabidopsis root mycobiome.</title>
        <authorList>
            <person name="Mesny F."/>
            <person name="Miyauchi S."/>
            <person name="Thiergart T."/>
            <person name="Pickel B."/>
            <person name="Atanasova L."/>
            <person name="Karlsson M."/>
            <person name="Huettel B."/>
            <person name="Barry K.W."/>
            <person name="Haridas S."/>
            <person name="Chen C."/>
            <person name="Bauer D."/>
            <person name="Andreopoulos W."/>
            <person name="Pangilinan J."/>
            <person name="LaButti K."/>
            <person name="Riley R."/>
            <person name="Lipzen A."/>
            <person name="Clum A."/>
            <person name="Drula E."/>
            <person name="Henrissat B."/>
            <person name="Kohler A."/>
            <person name="Grigoriev I.V."/>
            <person name="Martin F.M."/>
            <person name="Hacquard S."/>
        </authorList>
    </citation>
    <scope>NUCLEOTIDE SEQUENCE</scope>
    <source>
        <strain evidence="9">MPI-SDFR-AT-0120</strain>
    </source>
</reference>
<feature type="region of interest" description="Disordered" evidence="6">
    <location>
        <begin position="1581"/>
        <end position="1732"/>
    </location>
</feature>
<protein>
    <recommendedName>
        <fullName evidence="11">B-block binding subunit of TFIIIC domain-containing protein</fullName>
    </recommendedName>
</protein>
<dbReference type="InterPro" id="IPR044210">
    <property type="entry name" value="Tfc3-like"/>
</dbReference>
<dbReference type="GO" id="GO:0042791">
    <property type="term" value="P:5S class rRNA transcription by RNA polymerase III"/>
    <property type="evidence" value="ECO:0007669"/>
    <property type="project" value="TreeGrafter"/>
</dbReference>
<feature type="domain" description="Transcription factor tau subunit sfc3/Tfc3 C-terminal" evidence="8">
    <location>
        <begin position="1742"/>
        <end position="2163"/>
    </location>
</feature>
<feature type="compositionally biased region" description="Basic residues" evidence="6">
    <location>
        <begin position="1663"/>
        <end position="1679"/>
    </location>
</feature>
<dbReference type="GO" id="GO:0005634">
    <property type="term" value="C:nucleus"/>
    <property type="evidence" value="ECO:0007669"/>
    <property type="project" value="UniProtKB-SubCell"/>
</dbReference>
<name>A0A8K0R1D1_9PLEO</name>
<dbReference type="GO" id="GO:0006384">
    <property type="term" value="P:transcription initiation at RNA polymerase III promoter"/>
    <property type="evidence" value="ECO:0007669"/>
    <property type="project" value="InterPro"/>
</dbReference>
<feature type="compositionally biased region" description="Basic and acidic residues" evidence="6">
    <location>
        <begin position="1194"/>
        <end position="1204"/>
    </location>
</feature>
<evidence type="ECO:0000256" key="5">
    <source>
        <dbReference type="ARBA" id="ARBA00023242"/>
    </source>
</evidence>
<feature type="region of interest" description="Disordered" evidence="6">
    <location>
        <begin position="2325"/>
        <end position="2386"/>
    </location>
</feature>
<evidence type="ECO:0008006" key="11">
    <source>
        <dbReference type="Google" id="ProtNLM"/>
    </source>
</evidence>
<feature type="compositionally biased region" description="Basic and acidic residues" evidence="6">
    <location>
        <begin position="1536"/>
        <end position="1545"/>
    </location>
</feature>
<keyword evidence="3" id="KW-0238">DNA-binding</keyword>
<feature type="compositionally biased region" description="Basic and acidic residues" evidence="6">
    <location>
        <begin position="1405"/>
        <end position="1417"/>
    </location>
</feature>
<evidence type="ECO:0000256" key="3">
    <source>
        <dbReference type="ARBA" id="ARBA00023125"/>
    </source>
</evidence>
<feature type="compositionally biased region" description="Polar residues" evidence="6">
    <location>
        <begin position="930"/>
        <end position="943"/>
    </location>
</feature>
<dbReference type="GO" id="GO:0000127">
    <property type="term" value="C:transcription factor TFIIIC complex"/>
    <property type="evidence" value="ECO:0007669"/>
    <property type="project" value="InterPro"/>
</dbReference>
<comment type="subcellular location">
    <subcellularLocation>
        <location evidence="1">Nucleus</location>
    </subcellularLocation>
</comment>
<dbReference type="EMBL" id="JAGMVJ010000013">
    <property type="protein sequence ID" value="KAH7083589.1"/>
    <property type="molecule type" value="Genomic_DNA"/>
</dbReference>
<feature type="region of interest" description="Disordered" evidence="6">
    <location>
        <begin position="1526"/>
        <end position="1558"/>
    </location>
</feature>
<feature type="compositionally biased region" description="Basic residues" evidence="6">
    <location>
        <begin position="1616"/>
        <end position="1626"/>
    </location>
</feature>
<feature type="region of interest" description="Disordered" evidence="6">
    <location>
        <begin position="1463"/>
        <end position="1502"/>
    </location>
</feature>
<dbReference type="PANTHER" id="PTHR15180">
    <property type="entry name" value="GENERAL TRANSCRIPTION FACTOR 3C POLYPEPTIDE 1"/>
    <property type="match status" value="1"/>
</dbReference>
<feature type="compositionally biased region" description="Polar residues" evidence="6">
    <location>
        <begin position="151"/>
        <end position="160"/>
    </location>
</feature>
<feature type="compositionally biased region" description="Basic and acidic residues" evidence="6">
    <location>
        <begin position="2373"/>
        <end position="2386"/>
    </location>
</feature>
<feature type="region of interest" description="Disordered" evidence="6">
    <location>
        <begin position="836"/>
        <end position="884"/>
    </location>
</feature>
<evidence type="ECO:0000256" key="6">
    <source>
        <dbReference type="SAM" id="MobiDB-lite"/>
    </source>
</evidence>
<accession>A0A8K0R1D1</accession>
<evidence type="ECO:0000313" key="10">
    <source>
        <dbReference type="Proteomes" id="UP000813461"/>
    </source>
</evidence>
<keyword evidence="10" id="KW-1185">Reference proteome</keyword>
<evidence type="ECO:0000256" key="2">
    <source>
        <dbReference type="ARBA" id="ARBA00022553"/>
    </source>
</evidence>
<keyword evidence="5" id="KW-0539">Nucleus</keyword>
<dbReference type="InterPro" id="IPR046488">
    <property type="entry name" value="Sfc3/Tfc3_C"/>
</dbReference>
<dbReference type="Pfam" id="PF20222">
    <property type="entry name" value="DUF6581"/>
    <property type="match status" value="1"/>
</dbReference>
<gene>
    <name evidence="9" type="ORF">FB567DRAFT_87995</name>
</gene>
<feature type="region of interest" description="Disordered" evidence="6">
    <location>
        <begin position="1190"/>
        <end position="1209"/>
    </location>
</feature>
<dbReference type="InterPro" id="IPR007309">
    <property type="entry name" value="TFIIIC_Bblock-bd"/>
</dbReference>
<keyword evidence="2" id="KW-0597">Phosphoprotein</keyword>
<keyword evidence="4" id="KW-0804">Transcription</keyword>
<evidence type="ECO:0000259" key="8">
    <source>
        <dbReference type="Pfam" id="PF20222"/>
    </source>
</evidence>